<reference evidence="2" key="1">
    <citation type="journal article" date="2014" name="Front. Microbiol.">
        <title>High frequency of phylogenetically diverse reductive dehalogenase-homologous genes in deep subseafloor sedimentary metagenomes.</title>
        <authorList>
            <person name="Kawai M."/>
            <person name="Futagami T."/>
            <person name="Toyoda A."/>
            <person name="Takaki Y."/>
            <person name="Nishi S."/>
            <person name="Hori S."/>
            <person name="Arai W."/>
            <person name="Tsubouchi T."/>
            <person name="Morono Y."/>
            <person name="Uchiyama I."/>
            <person name="Ito T."/>
            <person name="Fujiyama A."/>
            <person name="Inagaki F."/>
            <person name="Takami H."/>
        </authorList>
    </citation>
    <scope>NUCLEOTIDE SEQUENCE</scope>
    <source>
        <strain evidence="2">Expedition CK06-06</strain>
    </source>
</reference>
<gene>
    <name evidence="2" type="ORF">S01H4_64479</name>
</gene>
<sequence length="58" mass="6125">MAVTTQGVVAAAYFSASSTLVLALLLLIFFEVNLLLSIPLAAMASIVAYYIVISYPIS</sequence>
<proteinExistence type="predicted"/>
<evidence type="ECO:0000313" key="2">
    <source>
        <dbReference type="EMBL" id="GAH10795.1"/>
    </source>
</evidence>
<keyword evidence="1" id="KW-1133">Transmembrane helix</keyword>
<keyword evidence="1" id="KW-0472">Membrane</keyword>
<evidence type="ECO:0000256" key="1">
    <source>
        <dbReference type="SAM" id="Phobius"/>
    </source>
</evidence>
<keyword evidence="1" id="KW-0812">Transmembrane</keyword>
<protein>
    <submittedName>
        <fullName evidence="2">Uncharacterized protein</fullName>
    </submittedName>
</protein>
<feature type="transmembrane region" description="Helical" evidence="1">
    <location>
        <begin position="7"/>
        <end position="30"/>
    </location>
</feature>
<feature type="non-terminal residue" evidence="2">
    <location>
        <position position="58"/>
    </location>
</feature>
<accession>X1DRA5</accession>
<dbReference type="AlphaFoldDB" id="X1DRA5"/>
<organism evidence="2">
    <name type="scientific">marine sediment metagenome</name>
    <dbReference type="NCBI Taxonomy" id="412755"/>
    <lineage>
        <taxon>unclassified sequences</taxon>
        <taxon>metagenomes</taxon>
        <taxon>ecological metagenomes</taxon>
    </lineage>
</organism>
<feature type="transmembrane region" description="Helical" evidence="1">
    <location>
        <begin position="36"/>
        <end position="57"/>
    </location>
</feature>
<dbReference type="EMBL" id="BART01039113">
    <property type="protein sequence ID" value="GAH10795.1"/>
    <property type="molecule type" value="Genomic_DNA"/>
</dbReference>
<name>X1DRA5_9ZZZZ</name>
<comment type="caution">
    <text evidence="2">The sequence shown here is derived from an EMBL/GenBank/DDBJ whole genome shotgun (WGS) entry which is preliminary data.</text>
</comment>